<keyword evidence="2" id="KW-0732">Signal</keyword>
<dbReference type="GO" id="GO:0006508">
    <property type="term" value="P:proteolysis"/>
    <property type="evidence" value="ECO:0007669"/>
    <property type="project" value="InterPro"/>
</dbReference>
<dbReference type="InterPro" id="IPR045051">
    <property type="entry name" value="SBT"/>
</dbReference>
<dbReference type="OrthoDB" id="4803627at2759"/>
<sequence length="319" mass="33646">MYPLVYGGNVPNTQQGFTGDDSRYCIDGSLDKTLVNGTIVLCDALDTGEEPLNAGAVGTVMQDDRFLDVAFSFPLPTSYLDLNDGSEVYTYINTTSEPTAIIEKSTEIKDELAPYVVSFSSRGPNPITSDILKVTAMLFLSSSPMTAATNTDAEFAYGSGHIDPVKAVNAGLVYDAGVSDYIKFLCGQGYSDKSLRLVTGDNSSFCSVTNNATVWDLNYPSFALSSSAKSKSVTRVFHRTVTNVGSAVSVYKATVAAPPGFTVAVEPSVLSFKATGQKISFVVSVSGVVSESVGSGSLVWDDGVHQARSPIVAFVASSD</sequence>
<feature type="domain" description="Subtilisin-like protease fibronectin type-III" evidence="3">
    <location>
        <begin position="216"/>
        <end position="312"/>
    </location>
</feature>
<comment type="similarity">
    <text evidence="1">Belongs to the peptidase S8 family.</text>
</comment>
<name>A0A7J0GW20_9ERIC</name>
<dbReference type="EMBL" id="BJWL01000024">
    <property type="protein sequence ID" value="GFZ15047.1"/>
    <property type="molecule type" value="Genomic_DNA"/>
</dbReference>
<reference evidence="4 5" key="1">
    <citation type="submission" date="2019-07" db="EMBL/GenBank/DDBJ databases">
        <title>De Novo Assembly of kiwifruit Actinidia rufa.</title>
        <authorList>
            <person name="Sugita-Konishi S."/>
            <person name="Sato K."/>
            <person name="Mori E."/>
            <person name="Abe Y."/>
            <person name="Kisaki G."/>
            <person name="Hamano K."/>
            <person name="Suezawa K."/>
            <person name="Otani M."/>
            <person name="Fukuda T."/>
            <person name="Manabe T."/>
            <person name="Gomi K."/>
            <person name="Tabuchi M."/>
            <person name="Akimitsu K."/>
            <person name="Kataoka I."/>
        </authorList>
    </citation>
    <scope>NUCLEOTIDE SEQUENCE [LARGE SCALE GENOMIC DNA]</scope>
    <source>
        <strain evidence="5">cv. Fuchu</strain>
    </source>
</reference>
<keyword evidence="5" id="KW-1185">Reference proteome</keyword>
<dbReference type="AlphaFoldDB" id="A0A7J0GW20"/>
<dbReference type="Gene3D" id="2.60.40.2310">
    <property type="match status" value="1"/>
</dbReference>
<dbReference type="InterPro" id="IPR036852">
    <property type="entry name" value="Peptidase_S8/S53_dom_sf"/>
</dbReference>
<evidence type="ECO:0000259" key="3">
    <source>
        <dbReference type="Pfam" id="PF17766"/>
    </source>
</evidence>
<comment type="caution">
    <text evidence="4">The sequence shown here is derived from an EMBL/GenBank/DDBJ whole genome shotgun (WGS) entry which is preliminary data.</text>
</comment>
<protein>
    <recommendedName>
        <fullName evidence="3">Subtilisin-like protease fibronectin type-III domain-containing protein</fullName>
    </recommendedName>
</protein>
<dbReference type="GO" id="GO:0004252">
    <property type="term" value="F:serine-type endopeptidase activity"/>
    <property type="evidence" value="ECO:0007669"/>
    <property type="project" value="InterPro"/>
</dbReference>
<dbReference type="Pfam" id="PF17766">
    <property type="entry name" value="fn3_6"/>
    <property type="match status" value="1"/>
</dbReference>
<gene>
    <name evidence="4" type="ORF">Acr_24g0012370</name>
</gene>
<dbReference type="PANTHER" id="PTHR10795">
    <property type="entry name" value="PROPROTEIN CONVERTASE SUBTILISIN/KEXIN"/>
    <property type="match status" value="1"/>
</dbReference>
<evidence type="ECO:0000256" key="1">
    <source>
        <dbReference type="ARBA" id="ARBA00011073"/>
    </source>
</evidence>
<dbReference type="Gene3D" id="3.50.30.30">
    <property type="match status" value="1"/>
</dbReference>
<accession>A0A7J0GW20</accession>
<proteinExistence type="inferred from homology"/>
<organism evidence="4 5">
    <name type="scientific">Actinidia rufa</name>
    <dbReference type="NCBI Taxonomy" id="165716"/>
    <lineage>
        <taxon>Eukaryota</taxon>
        <taxon>Viridiplantae</taxon>
        <taxon>Streptophyta</taxon>
        <taxon>Embryophyta</taxon>
        <taxon>Tracheophyta</taxon>
        <taxon>Spermatophyta</taxon>
        <taxon>Magnoliopsida</taxon>
        <taxon>eudicotyledons</taxon>
        <taxon>Gunneridae</taxon>
        <taxon>Pentapetalae</taxon>
        <taxon>asterids</taxon>
        <taxon>Ericales</taxon>
        <taxon>Actinidiaceae</taxon>
        <taxon>Actinidia</taxon>
    </lineage>
</organism>
<evidence type="ECO:0000256" key="2">
    <source>
        <dbReference type="ARBA" id="ARBA00022729"/>
    </source>
</evidence>
<evidence type="ECO:0000313" key="4">
    <source>
        <dbReference type="EMBL" id="GFZ15047.1"/>
    </source>
</evidence>
<dbReference type="Gene3D" id="3.40.50.200">
    <property type="entry name" value="Peptidase S8/S53 domain"/>
    <property type="match status" value="1"/>
</dbReference>
<dbReference type="CDD" id="cd02120">
    <property type="entry name" value="PA_subtilisin_like"/>
    <property type="match status" value="1"/>
</dbReference>
<dbReference type="Proteomes" id="UP000585474">
    <property type="component" value="Unassembled WGS sequence"/>
</dbReference>
<dbReference type="InterPro" id="IPR041469">
    <property type="entry name" value="Subtilisin-like_FN3"/>
</dbReference>
<evidence type="ECO:0000313" key="5">
    <source>
        <dbReference type="Proteomes" id="UP000585474"/>
    </source>
</evidence>